<dbReference type="EMBL" id="UINC01175637">
    <property type="protein sequence ID" value="SVD82355.1"/>
    <property type="molecule type" value="Genomic_DNA"/>
</dbReference>
<reference evidence="1" key="1">
    <citation type="submission" date="2018-05" db="EMBL/GenBank/DDBJ databases">
        <authorList>
            <person name="Lanie J.A."/>
            <person name="Ng W.-L."/>
            <person name="Kazmierczak K.M."/>
            <person name="Andrzejewski T.M."/>
            <person name="Davidsen T.M."/>
            <person name="Wayne K.J."/>
            <person name="Tettelin H."/>
            <person name="Glass J.I."/>
            <person name="Rusch D."/>
            <person name="Podicherti R."/>
            <person name="Tsui H.-C.T."/>
            <person name="Winkler M.E."/>
        </authorList>
    </citation>
    <scope>NUCLEOTIDE SEQUENCE</scope>
</reference>
<evidence type="ECO:0000313" key="1">
    <source>
        <dbReference type="EMBL" id="SVD82355.1"/>
    </source>
</evidence>
<protein>
    <submittedName>
        <fullName evidence="1">Uncharacterized protein</fullName>
    </submittedName>
</protein>
<organism evidence="1">
    <name type="scientific">marine metagenome</name>
    <dbReference type="NCBI Taxonomy" id="408172"/>
    <lineage>
        <taxon>unclassified sequences</taxon>
        <taxon>metagenomes</taxon>
        <taxon>ecological metagenomes</taxon>
    </lineage>
</organism>
<feature type="non-terminal residue" evidence="1">
    <location>
        <position position="1"/>
    </location>
</feature>
<sequence length="25" mass="2834">LYLLSKLLVSNQNRHECGVSVVAKY</sequence>
<name>A0A382YHR5_9ZZZZ</name>
<dbReference type="AlphaFoldDB" id="A0A382YHR5"/>
<gene>
    <name evidence="1" type="ORF">METZ01_LOCUS435209</name>
</gene>
<accession>A0A382YHR5</accession>
<proteinExistence type="predicted"/>